<dbReference type="InterPro" id="IPR051800">
    <property type="entry name" value="PqiA-PqiB_transport"/>
</dbReference>
<dbReference type="PANTHER" id="PTHR30462:SF0">
    <property type="entry name" value="INTERMEMBRANE TRANSPORT PROTEIN YEBT"/>
    <property type="match status" value="1"/>
</dbReference>
<dbReference type="EMBL" id="NRSD01000008">
    <property type="protein sequence ID" value="MBK1644925.1"/>
    <property type="molecule type" value="Genomic_DNA"/>
</dbReference>
<dbReference type="Pfam" id="PF02470">
    <property type="entry name" value="MlaD"/>
    <property type="match status" value="3"/>
</dbReference>
<keyword evidence="6 7" id="KW-0472">Membrane</keyword>
<feature type="domain" description="Mce/MlaD" evidence="8">
    <location>
        <begin position="57"/>
        <end position="147"/>
    </location>
</feature>
<keyword evidence="10" id="KW-1185">Reference proteome</keyword>
<organism evidence="9 10">
    <name type="scientific">Thiocapsa imhoffii</name>
    <dbReference type="NCBI Taxonomy" id="382777"/>
    <lineage>
        <taxon>Bacteria</taxon>
        <taxon>Pseudomonadati</taxon>
        <taxon>Pseudomonadota</taxon>
        <taxon>Gammaproteobacteria</taxon>
        <taxon>Chromatiales</taxon>
        <taxon>Chromatiaceae</taxon>
        <taxon>Thiocapsa</taxon>
    </lineage>
</organism>
<dbReference type="GO" id="GO:0005886">
    <property type="term" value="C:plasma membrane"/>
    <property type="evidence" value="ECO:0007669"/>
    <property type="project" value="UniProtKB-SubCell"/>
</dbReference>
<sequence>MSEIDGERIQSSSAALPEELPQAVVGRRSGFSLVWLIPLIALAIGVWLAAKTIAERGPVVKIELRNASGLQAGKTKVKFKDVEIGQVTSIDVSLDLQTVIVTAELKHGSEEYLTEGTEFWVERPRVTASGVSGLETLLSGAYIAIDPIRKGPEKRSFVALDEPPLFTTSEPGSRYLLRSPTLGSLNRGSPVYYRQIQVGQVAGYTLDPDGQGVSVDLFVFAPHDRLVSTSTRFWNASGFDVSLSADGIKMDTQSLISVLIGGVAFDNLETLEATHEKPGPEHVFPLYRNREEAHEKIYLNKEHYLLFFDGSVRGLTIGAPVMLRGITVGQVLDIQLQLDLDALKFQIPVLIEVEPERINLRGDRELLNERGIVEQLVAKGLRGQLKTGSLLTGQLYVELDIHDSEPPDRLTQVAGHLVLPTMPGSLEAITGKVTTVLDRLEAFPIEQIGKELTTTLSGVSEIVNSQSLRQSVEELDRTLVEVHALVARLNTDIAPELAMSLQQTSETLQGLRRMIEEGSPISVELRRALSEVTGAARSLRVLSDYLERHPEALLRGKGGGR</sequence>
<evidence type="ECO:0000259" key="8">
    <source>
        <dbReference type="Pfam" id="PF02470"/>
    </source>
</evidence>
<feature type="domain" description="Mce/MlaD" evidence="8">
    <location>
        <begin position="172"/>
        <end position="232"/>
    </location>
</feature>
<evidence type="ECO:0000256" key="4">
    <source>
        <dbReference type="ARBA" id="ARBA00022692"/>
    </source>
</evidence>
<gene>
    <name evidence="9" type="ORF">CKO25_09730</name>
</gene>
<evidence type="ECO:0000256" key="6">
    <source>
        <dbReference type="ARBA" id="ARBA00023136"/>
    </source>
</evidence>
<feature type="domain" description="Mce/MlaD" evidence="8">
    <location>
        <begin position="311"/>
        <end position="400"/>
    </location>
</feature>
<protein>
    <submittedName>
        <fullName evidence="9">Mammalian cell entry protein</fullName>
    </submittedName>
</protein>
<dbReference type="PANTHER" id="PTHR30462">
    <property type="entry name" value="INTERMEMBRANE TRANSPORT PROTEIN PQIB-RELATED"/>
    <property type="match status" value="1"/>
</dbReference>
<evidence type="ECO:0000256" key="7">
    <source>
        <dbReference type="SAM" id="Phobius"/>
    </source>
</evidence>
<name>A0A9X0WI15_9GAMM</name>
<comment type="subcellular location">
    <subcellularLocation>
        <location evidence="1">Cell inner membrane</location>
    </subcellularLocation>
</comment>
<keyword evidence="4 7" id="KW-0812">Transmembrane</keyword>
<keyword evidence="3" id="KW-0997">Cell inner membrane</keyword>
<dbReference type="AlphaFoldDB" id="A0A9X0WI15"/>
<dbReference type="Proteomes" id="UP001138802">
    <property type="component" value="Unassembled WGS sequence"/>
</dbReference>
<keyword evidence="2" id="KW-1003">Cell membrane</keyword>
<feature type="transmembrane region" description="Helical" evidence="7">
    <location>
        <begin position="30"/>
        <end position="50"/>
    </location>
</feature>
<dbReference type="InterPro" id="IPR003399">
    <property type="entry name" value="Mce/MlaD"/>
</dbReference>
<evidence type="ECO:0000256" key="3">
    <source>
        <dbReference type="ARBA" id="ARBA00022519"/>
    </source>
</evidence>
<comment type="caution">
    <text evidence="9">The sequence shown here is derived from an EMBL/GenBank/DDBJ whole genome shotgun (WGS) entry which is preliminary data.</text>
</comment>
<keyword evidence="5 7" id="KW-1133">Transmembrane helix</keyword>
<dbReference type="RefSeq" id="WP_200387730.1">
    <property type="nucleotide sequence ID" value="NZ_NRSD01000008.1"/>
</dbReference>
<evidence type="ECO:0000256" key="5">
    <source>
        <dbReference type="ARBA" id="ARBA00022989"/>
    </source>
</evidence>
<evidence type="ECO:0000313" key="9">
    <source>
        <dbReference type="EMBL" id="MBK1644925.1"/>
    </source>
</evidence>
<reference evidence="9 10" key="1">
    <citation type="journal article" date="2020" name="Microorganisms">
        <title>Osmotic Adaptation and Compatible Solute Biosynthesis of Phototrophic Bacteria as Revealed from Genome Analyses.</title>
        <authorList>
            <person name="Imhoff J.F."/>
            <person name="Rahn T."/>
            <person name="Kunzel S."/>
            <person name="Keller A."/>
            <person name="Neulinger S.C."/>
        </authorList>
    </citation>
    <scope>NUCLEOTIDE SEQUENCE [LARGE SCALE GENOMIC DNA]</scope>
    <source>
        <strain evidence="9 10">DSM 21303</strain>
    </source>
</reference>
<evidence type="ECO:0000256" key="1">
    <source>
        <dbReference type="ARBA" id="ARBA00004533"/>
    </source>
</evidence>
<accession>A0A9X0WI15</accession>
<evidence type="ECO:0000256" key="2">
    <source>
        <dbReference type="ARBA" id="ARBA00022475"/>
    </source>
</evidence>
<evidence type="ECO:0000313" key="10">
    <source>
        <dbReference type="Proteomes" id="UP001138802"/>
    </source>
</evidence>
<proteinExistence type="predicted"/>